<evidence type="ECO:0000313" key="4">
    <source>
        <dbReference type="RefSeq" id="XP_015595579.1"/>
    </source>
</evidence>
<keyword evidence="3" id="KW-1185">Reference proteome</keyword>
<dbReference type="AlphaFoldDB" id="A0AAJ7BVX1"/>
<sequence>MKLIIAAAFLCAVAAVSATLPNQRWPPRSTGPTFPRPNNPQYRFRREDDPNRRIRVQGNIPVGNSHKQPSVDVNYEHRLSDTGRRTVDAYSGLNIQSGRVQPHAGVRFEHNFDNGLFLKGYGQGQTGPHGRVEPQLGAGFGLRFRRDIEAEETDAEFEEQ</sequence>
<gene>
    <name evidence="4" type="primary">LOC107267901</name>
</gene>
<dbReference type="Proteomes" id="UP000694920">
    <property type="component" value="Unplaced"/>
</dbReference>
<accession>A0AAJ7BVX1</accession>
<reference evidence="4" key="1">
    <citation type="submission" date="2025-08" db="UniProtKB">
        <authorList>
            <consortium name="RefSeq"/>
        </authorList>
    </citation>
    <scope>IDENTIFICATION</scope>
</reference>
<dbReference type="KEGG" id="ccin:107267901"/>
<feature type="chain" id="PRO_5042480462" evidence="2">
    <location>
        <begin position="19"/>
        <end position="160"/>
    </location>
</feature>
<feature type="signal peptide" evidence="2">
    <location>
        <begin position="1"/>
        <end position="18"/>
    </location>
</feature>
<evidence type="ECO:0000256" key="1">
    <source>
        <dbReference type="SAM" id="MobiDB-lite"/>
    </source>
</evidence>
<evidence type="ECO:0000256" key="2">
    <source>
        <dbReference type="SAM" id="SignalP"/>
    </source>
</evidence>
<dbReference type="RefSeq" id="XP_015595579.1">
    <property type="nucleotide sequence ID" value="XM_015740093.2"/>
</dbReference>
<dbReference type="SUPFAM" id="SSF103515">
    <property type="entry name" value="Autotransporter"/>
    <property type="match status" value="1"/>
</dbReference>
<keyword evidence="2" id="KW-0732">Signal</keyword>
<protein>
    <submittedName>
        <fullName evidence="4">Hymenoptaecin</fullName>
    </submittedName>
</protein>
<evidence type="ECO:0000313" key="3">
    <source>
        <dbReference type="Proteomes" id="UP000694920"/>
    </source>
</evidence>
<organism evidence="3 4">
    <name type="scientific">Cephus cinctus</name>
    <name type="common">Wheat stem sawfly</name>
    <dbReference type="NCBI Taxonomy" id="211228"/>
    <lineage>
        <taxon>Eukaryota</taxon>
        <taxon>Metazoa</taxon>
        <taxon>Ecdysozoa</taxon>
        <taxon>Arthropoda</taxon>
        <taxon>Hexapoda</taxon>
        <taxon>Insecta</taxon>
        <taxon>Pterygota</taxon>
        <taxon>Neoptera</taxon>
        <taxon>Endopterygota</taxon>
        <taxon>Hymenoptera</taxon>
        <taxon>Cephoidea</taxon>
        <taxon>Cephidae</taxon>
        <taxon>Cephus</taxon>
    </lineage>
</organism>
<proteinExistence type="predicted"/>
<dbReference type="InterPro" id="IPR036709">
    <property type="entry name" value="Autotransporte_beta_dom_sf"/>
</dbReference>
<feature type="region of interest" description="Disordered" evidence="1">
    <location>
        <begin position="23"/>
        <end position="42"/>
    </location>
</feature>
<dbReference type="GeneID" id="107267901"/>
<name>A0AAJ7BVX1_CEPCN</name>